<feature type="non-terminal residue" evidence="2">
    <location>
        <position position="1"/>
    </location>
</feature>
<proteinExistence type="predicted"/>
<accession>A0A813IWL4</accession>
<reference evidence="2" key="1">
    <citation type="submission" date="2021-02" db="EMBL/GenBank/DDBJ databases">
        <authorList>
            <person name="Dougan E. K."/>
            <person name="Rhodes N."/>
            <person name="Thang M."/>
            <person name="Chan C."/>
        </authorList>
    </citation>
    <scope>NUCLEOTIDE SEQUENCE</scope>
</reference>
<organism evidence="2 3">
    <name type="scientific">Polarella glacialis</name>
    <name type="common">Dinoflagellate</name>
    <dbReference type="NCBI Taxonomy" id="89957"/>
    <lineage>
        <taxon>Eukaryota</taxon>
        <taxon>Sar</taxon>
        <taxon>Alveolata</taxon>
        <taxon>Dinophyceae</taxon>
        <taxon>Suessiales</taxon>
        <taxon>Suessiaceae</taxon>
        <taxon>Polarella</taxon>
    </lineage>
</organism>
<dbReference type="EMBL" id="CAJNNW010019135">
    <property type="protein sequence ID" value="CAE8664014.1"/>
    <property type="molecule type" value="Genomic_DNA"/>
</dbReference>
<evidence type="ECO:0000313" key="2">
    <source>
        <dbReference type="EMBL" id="CAE8664014.1"/>
    </source>
</evidence>
<sequence>CATPLLPTALSSVAETQGNPCPSEDKLCCYQCYKQFYAQFAVERESPLSPSSGGGRRRLCSEACGGKYVAAMETKAEAIQKRQEKLQQMKELQRALEAEQDAVGGEATQEGEEPKVPPADSS</sequence>
<protein>
    <submittedName>
        <fullName evidence="2">Uncharacterized protein</fullName>
    </submittedName>
</protein>
<dbReference type="AlphaFoldDB" id="A0A813IWL4"/>
<evidence type="ECO:0000256" key="1">
    <source>
        <dbReference type="SAM" id="MobiDB-lite"/>
    </source>
</evidence>
<gene>
    <name evidence="2" type="ORF">PGLA2088_LOCUS15460</name>
</gene>
<name>A0A813IWL4_POLGL</name>
<feature type="region of interest" description="Disordered" evidence="1">
    <location>
        <begin position="92"/>
        <end position="122"/>
    </location>
</feature>
<dbReference type="Proteomes" id="UP000626109">
    <property type="component" value="Unassembled WGS sequence"/>
</dbReference>
<comment type="caution">
    <text evidence="2">The sequence shown here is derived from an EMBL/GenBank/DDBJ whole genome shotgun (WGS) entry which is preliminary data.</text>
</comment>
<evidence type="ECO:0000313" key="3">
    <source>
        <dbReference type="Proteomes" id="UP000626109"/>
    </source>
</evidence>